<sequence length="233" mass="24904">MMYKQIAGDAIAGRFERWGLSTVVDENVGVPVIGRKDFEQLHRHAGLSATWPVGNAGLIHVYGYLLSTVPTPYGLKRERWESGLLADALGLAGTAFLLADAHAGDQTVLQRVEAATAEILERPDESPGVLEWFDDGVESDGSRGDAGTFVRTVVVQREGTGSAALLYGVSTCSRMRILTAFPLHEPTAESVGALRAQPPRLRYNAVLPGLCPGAVLHRIRAQTSGSGWSGLAQ</sequence>
<protein>
    <recommendedName>
        <fullName evidence="3">Amino acid deaminase</fullName>
    </recommendedName>
</protein>
<dbReference type="Proteomes" id="UP000012015">
    <property type="component" value="Unassembled WGS sequence"/>
</dbReference>
<name>M7NMW3_9MICC</name>
<dbReference type="PATRIC" id="fig|1276920.7.peg.954"/>
<dbReference type="RefSeq" id="WP_007270155.1">
    <property type="nucleotide sequence ID" value="NZ_AOCK01000002.1"/>
</dbReference>
<dbReference type="EMBL" id="AOCK01000002">
    <property type="protein sequence ID" value="EMQ99848.1"/>
    <property type="molecule type" value="Genomic_DNA"/>
</dbReference>
<reference evidence="1 2" key="1">
    <citation type="journal article" date="2013" name="Genome Announc.">
        <title>Draft Genome Sequence of Arthrobacter gangotriensis Strain Lz1yT, Isolated from a Penguin Rookery Soil Sample Collected in Antarctica, near the Indian Station Dakshin Gangotri.</title>
        <authorList>
            <person name="Shivaji S."/>
            <person name="Ara S."/>
            <person name="Bandi S."/>
            <person name="Singh A."/>
            <person name="Kumar Pinnaka A."/>
        </authorList>
    </citation>
    <scope>NUCLEOTIDE SEQUENCE [LARGE SCALE GENOMIC DNA]</scope>
    <source>
        <strain evidence="1 2">Lz1y</strain>
    </source>
</reference>
<proteinExistence type="predicted"/>
<evidence type="ECO:0008006" key="3">
    <source>
        <dbReference type="Google" id="ProtNLM"/>
    </source>
</evidence>
<dbReference type="STRING" id="1276920.ADIAG_00951"/>
<evidence type="ECO:0000313" key="2">
    <source>
        <dbReference type="Proteomes" id="UP000012015"/>
    </source>
</evidence>
<organism evidence="1 2">
    <name type="scientific">Paeniglutamicibacter gangotriensis Lz1y</name>
    <dbReference type="NCBI Taxonomy" id="1276920"/>
    <lineage>
        <taxon>Bacteria</taxon>
        <taxon>Bacillati</taxon>
        <taxon>Actinomycetota</taxon>
        <taxon>Actinomycetes</taxon>
        <taxon>Micrococcales</taxon>
        <taxon>Micrococcaceae</taxon>
        <taxon>Paeniglutamicibacter</taxon>
    </lineage>
</organism>
<dbReference type="eggNOG" id="ENOG503400Q">
    <property type="taxonomic scope" value="Bacteria"/>
</dbReference>
<gene>
    <name evidence="1" type="ORF">ADIAG_00951</name>
</gene>
<keyword evidence="2" id="KW-1185">Reference proteome</keyword>
<dbReference type="AlphaFoldDB" id="M7NMW3"/>
<comment type="caution">
    <text evidence="1">The sequence shown here is derived from an EMBL/GenBank/DDBJ whole genome shotgun (WGS) entry which is preliminary data.</text>
</comment>
<evidence type="ECO:0000313" key="1">
    <source>
        <dbReference type="EMBL" id="EMQ99848.1"/>
    </source>
</evidence>
<accession>M7NMW3</accession>